<keyword evidence="2" id="KW-0285">Flavoprotein</keyword>
<organism evidence="7 8">
    <name type="scientific">Exophiala bonariae</name>
    <dbReference type="NCBI Taxonomy" id="1690606"/>
    <lineage>
        <taxon>Eukaryota</taxon>
        <taxon>Fungi</taxon>
        <taxon>Dikarya</taxon>
        <taxon>Ascomycota</taxon>
        <taxon>Pezizomycotina</taxon>
        <taxon>Eurotiomycetes</taxon>
        <taxon>Chaetothyriomycetidae</taxon>
        <taxon>Chaetothyriales</taxon>
        <taxon>Herpotrichiellaceae</taxon>
        <taxon>Exophiala</taxon>
    </lineage>
</organism>
<evidence type="ECO:0000313" key="7">
    <source>
        <dbReference type="EMBL" id="KAK5048291.1"/>
    </source>
</evidence>
<dbReference type="Gene3D" id="3.20.20.70">
    <property type="entry name" value="Aldolase class I"/>
    <property type="match status" value="1"/>
</dbReference>
<dbReference type="GeneID" id="89974135"/>
<dbReference type="GO" id="GO:0050661">
    <property type="term" value="F:NADP binding"/>
    <property type="evidence" value="ECO:0007669"/>
    <property type="project" value="InterPro"/>
</dbReference>
<dbReference type="EMBL" id="JAVRRD010000022">
    <property type="protein sequence ID" value="KAK5048291.1"/>
    <property type="molecule type" value="Genomic_DNA"/>
</dbReference>
<dbReference type="GO" id="GO:0003959">
    <property type="term" value="F:NADPH dehydrogenase activity"/>
    <property type="evidence" value="ECO:0007669"/>
    <property type="project" value="InterPro"/>
</dbReference>
<dbReference type="InterPro" id="IPR044152">
    <property type="entry name" value="YqjM-like"/>
</dbReference>
<dbReference type="SUPFAM" id="SSF51395">
    <property type="entry name" value="FMN-linked oxidoreductases"/>
    <property type="match status" value="1"/>
</dbReference>
<comment type="cofactor">
    <cofactor evidence="1">
        <name>FMN</name>
        <dbReference type="ChEBI" id="CHEBI:58210"/>
    </cofactor>
</comment>
<sequence length="421" mass="45619">MGSITEHPLIINKPAEGISYFTPAQVPPSGTAKNPQSSGHAVPKLFQPLTIRGVTFQNRVFVSPMCQYSAQDGHMTEWHVTHIGGIVQRGPGLTILEATSVTPEGRITPEDSGLWKDSQKEPLRRIVEFAHSQGQKIGIQIGHAGRKASTVAPWLSMGNVALEEANGWPDETVAPSAIAFQPTYTNPKELTIEGIQQIKDAFVATAKRAIDVGFDVIELHGAHGYLMHEFLSPVSNKRTDQYGGSFENRTRFIRETTEAVRAAIPKDTPLFFRISADDWLSGQEDFPESWTVDDTVKLAPILQELGVDLLDVSSGGIHPAQKIKGGPGYQVPFAKAVKDKVGDSLAVTAVGSISEGKQASEIVDLAGLDAVFVGRYFQKNPGLIWTFAEDLNVEIHVAHQISWGFGGRAGGKNKAPQKSAR</sequence>
<dbReference type="InterPro" id="IPR001155">
    <property type="entry name" value="OxRdtase_FMN_N"/>
</dbReference>
<keyword evidence="8" id="KW-1185">Reference proteome</keyword>
<evidence type="ECO:0000256" key="2">
    <source>
        <dbReference type="ARBA" id="ARBA00022630"/>
    </source>
</evidence>
<proteinExistence type="predicted"/>
<name>A0AAV9N2M0_9EURO</name>
<comment type="caution">
    <text evidence="7">The sequence shown here is derived from an EMBL/GenBank/DDBJ whole genome shotgun (WGS) entry which is preliminary data.</text>
</comment>
<gene>
    <name evidence="7" type="ORF">LTR84_005961</name>
</gene>
<dbReference type="AlphaFoldDB" id="A0AAV9N2M0"/>
<dbReference type="GO" id="GO:0010181">
    <property type="term" value="F:FMN binding"/>
    <property type="evidence" value="ECO:0007669"/>
    <property type="project" value="InterPro"/>
</dbReference>
<keyword evidence="5" id="KW-0560">Oxidoreductase</keyword>
<evidence type="ECO:0000256" key="1">
    <source>
        <dbReference type="ARBA" id="ARBA00001917"/>
    </source>
</evidence>
<evidence type="ECO:0000313" key="8">
    <source>
        <dbReference type="Proteomes" id="UP001358417"/>
    </source>
</evidence>
<dbReference type="PANTHER" id="PTHR43303:SF4">
    <property type="entry name" value="NADPH DEHYDROGENASE C23G7.10C-RELATED"/>
    <property type="match status" value="1"/>
</dbReference>
<keyword evidence="3" id="KW-0288">FMN</keyword>
<evidence type="ECO:0000256" key="5">
    <source>
        <dbReference type="ARBA" id="ARBA00023002"/>
    </source>
</evidence>
<evidence type="ECO:0000256" key="4">
    <source>
        <dbReference type="ARBA" id="ARBA00022857"/>
    </source>
</evidence>
<dbReference type="Pfam" id="PF00724">
    <property type="entry name" value="Oxidored_FMN"/>
    <property type="match status" value="1"/>
</dbReference>
<dbReference type="RefSeq" id="XP_064703749.1">
    <property type="nucleotide sequence ID" value="XM_064849525.1"/>
</dbReference>
<feature type="domain" description="NADH:flavin oxidoreductase/NADH oxidase N-terminal" evidence="6">
    <location>
        <begin position="44"/>
        <end position="392"/>
    </location>
</feature>
<dbReference type="Proteomes" id="UP001358417">
    <property type="component" value="Unassembled WGS sequence"/>
</dbReference>
<dbReference type="InterPro" id="IPR013785">
    <property type="entry name" value="Aldolase_TIM"/>
</dbReference>
<evidence type="ECO:0000256" key="3">
    <source>
        <dbReference type="ARBA" id="ARBA00022643"/>
    </source>
</evidence>
<keyword evidence="4" id="KW-0521">NADP</keyword>
<evidence type="ECO:0000259" key="6">
    <source>
        <dbReference type="Pfam" id="PF00724"/>
    </source>
</evidence>
<reference evidence="7 8" key="1">
    <citation type="submission" date="2023-08" db="EMBL/GenBank/DDBJ databases">
        <title>Black Yeasts Isolated from many extreme environments.</title>
        <authorList>
            <person name="Coleine C."/>
            <person name="Stajich J.E."/>
            <person name="Selbmann L."/>
        </authorList>
    </citation>
    <scope>NUCLEOTIDE SEQUENCE [LARGE SCALE GENOMIC DNA]</scope>
    <source>
        <strain evidence="7 8">CCFEE 5792</strain>
    </source>
</reference>
<protein>
    <recommendedName>
        <fullName evidence="6">NADH:flavin oxidoreductase/NADH oxidase N-terminal domain-containing protein</fullName>
    </recommendedName>
</protein>
<dbReference type="CDD" id="cd02932">
    <property type="entry name" value="OYE_YqiM_FMN"/>
    <property type="match status" value="1"/>
</dbReference>
<dbReference type="PANTHER" id="PTHR43303">
    <property type="entry name" value="NADPH DEHYDROGENASE C23G7.10C-RELATED"/>
    <property type="match status" value="1"/>
</dbReference>
<accession>A0AAV9N2M0</accession>